<dbReference type="InterPro" id="IPR004616">
    <property type="entry name" value="Leu/Phe-tRNA_Trfase"/>
</dbReference>
<proteinExistence type="inferred from homology"/>
<dbReference type="STRING" id="121290.APY04_1362"/>
<evidence type="ECO:0000313" key="6">
    <source>
        <dbReference type="Proteomes" id="UP000059074"/>
    </source>
</evidence>
<evidence type="ECO:0000256" key="2">
    <source>
        <dbReference type="ARBA" id="ARBA00022679"/>
    </source>
</evidence>
<keyword evidence="2 4" id="KW-0808">Transferase</keyword>
<dbReference type="Gene3D" id="3.30.70.3550">
    <property type="entry name" value="Leucyl/phenylalanyl-tRNA-protein transferase, N-terminal domain"/>
    <property type="match status" value="1"/>
</dbReference>
<dbReference type="SUPFAM" id="SSF55729">
    <property type="entry name" value="Acyl-CoA N-acyltransferases (Nat)"/>
    <property type="match status" value="1"/>
</dbReference>
<dbReference type="HAMAP" id="MF_00688">
    <property type="entry name" value="Leu_Phe_trans"/>
    <property type="match status" value="1"/>
</dbReference>
<dbReference type="EMBL" id="LMTR01000045">
    <property type="protein sequence ID" value="KWT69279.1"/>
    <property type="molecule type" value="Genomic_DNA"/>
</dbReference>
<comment type="catalytic activity">
    <reaction evidence="4">
        <text>L-phenylalanyl-tRNA(Phe) + an N-terminal L-alpha-aminoacyl-[protein] = an N-terminal L-phenylalanyl-L-alpha-aminoacyl-[protein] + tRNA(Phe)</text>
        <dbReference type="Rhea" id="RHEA:43632"/>
        <dbReference type="Rhea" id="RHEA-COMP:9668"/>
        <dbReference type="Rhea" id="RHEA-COMP:9699"/>
        <dbReference type="Rhea" id="RHEA-COMP:10636"/>
        <dbReference type="Rhea" id="RHEA-COMP:10637"/>
        <dbReference type="ChEBI" id="CHEBI:78442"/>
        <dbReference type="ChEBI" id="CHEBI:78531"/>
        <dbReference type="ChEBI" id="CHEBI:78597"/>
        <dbReference type="ChEBI" id="CHEBI:83561"/>
        <dbReference type="EC" id="2.3.2.6"/>
    </reaction>
</comment>
<gene>
    <name evidence="4" type="primary">aat</name>
    <name evidence="5" type="ORF">APY04_1362</name>
</gene>
<dbReference type="AlphaFoldDB" id="A0A109BIJ2"/>
<dbReference type="GO" id="GO:0005737">
    <property type="term" value="C:cytoplasm"/>
    <property type="evidence" value="ECO:0007669"/>
    <property type="project" value="UniProtKB-SubCell"/>
</dbReference>
<dbReference type="GO" id="GO:0008914">
    <property type="term" value="F:leucyl-tRNA--protein transferase activity"/>
    <property type="evidence" value="ECO:0007669"/>
    <property type="project" value="UniProtKB-UniRule"/>
</dbReference>
<dbReference type="InterPro" id="IPR042221">
    <property type="entry name" value="Leu/Phe-tRNA_Trfase_N"/>
</dbReference>
<evidence type="ECO:0000256" key="4">
    <source>
        <dbReference type="HAMAP-Rule" id="MF_00688"/>
    </source>
</evidence>
<sequence>MANVAAPFMEIVAQDGDDITASRRELFRETMRQRLTRWVLGVAYACQPKRAGDVPLLLWHATADMARGGTREPGEATLHARPEGFAGVARDVTPARVLAAARKGYFPWSHCGPLKWWTRDSRMVVDPAQYRLSKDARRIMRKGTYRVTFDEAFDEVIKACAAPRKGRAAGLTWITPKIMKLYAALHDQGIAHSFEVWDAEGELVGGGYGIAVGRIFYTESQFSRASNTSKIGFGYLNHHLAKWGFVLNDGKDFTPTLKDMGFALIPRAEFEAVLAQNARAETSAPQGKWHVEDDPGAAK</sequence>
<comment type="caution">
    <text evidence="5">The sequence shown here is derived from an EMBL/GenBank/DDBJ whole genome shotgun (WGS) entry which is preliminary data.</text>
</comment>
<protein>
    <recommendedName>
        <fullName evidence="4">Leucyl/phenylalanyl-tRNA--protein transferase</fullName>
        <ecNumber evidence="4">2.3.2.6</ecNumber>
    </recommendedName>
    <alternativeName>
        <fullName evidence="4">L/F-transferase</fullName>
    </alternativeName>
    <alternativeName>
        <fullName evidence="4">Leucyltransferase</fullName>
    </alternativeName>
    <alternativeName>
        <fullName evidence="4">Phenyalanyltransferase</fullName>
    </alternativeName>
</protein>
<comment type="function">
    <text evidence="4">Functions in the N-end rule pathway of protein degradation where it conjugates Leu, Phe and, less efficiently, Met from aminoacyl-tRNAs to the N-termini of proteins containing an N-terminal arginine or lysine.</text>
</comment>
<evidence type="ECO:0000313" key="5">
    <source>
        <dbReference type="EMBL" id="KWT69279.1"/>
    </source>
</evidence>
<accession>A0A109BIJ2</accession>
<comment type="similarity">
    <text evidence="4">Belongs to the L/F-transferase family.</text>
</comment>
<reference evidence="5 6" key="1">
    <citation type="submission" date="2015-10" db="EMBL/GenBank/DDBJ databases">
        <title>Transcriptomic analysis of a linuron degrading triple-species bacterial consortium.</title>
        <authorList>
            <person name="Albers P."/>
        </authorList>
    </citation>
    <scope>NUCLEOTIDE SEQUENCE [LARGE SCALE GENOMIC DNA]</scope>
    <source>
        <strain evidence="5 6">WDL6</strain>
    </source>
</reference>
<dbReference type="Gene3D" id="3.40.630.70">
    <property type="entry name" value="Leucyl/phenylalanyl-tRNA-protein transferase, C-terminal domain"/>
    <property type="match status" value="1"/>
</dbReference>
<dbReference type="InterPro" id="IPR016181">
    <property type="entry name" value="Acyl_CoA_acyltransferase"/>
</dbReference>
<keyword evidence="1 4" id="KW-0963">Cytoplasm</keyword>
<dbReference type="PANTHER" id="PTHR30098:SF2">
    <property type="entry name" value="LEUCYL_PHENYLALANYL-TRNA--PROTEIN TRANSFERASE"/>
    <property type="match status" value="1"/>
</dbReference>
<comment type="subcellular location">
    <subcellularLocation>
        <location evidence="4">Cytoplasm</location>
    </subcellularLocation>
</comment>
<comment type="catalytic activity">
    <reaction evidence="4">
        <text>N-terminal L-arginyl-[protein] + L-leucyl-tRNA(Leu) = N-terminal L-leucyl-L-arginyl-[protein] + tRNA(Leu) + H(+)</text>
        <dbReference type="Rhea" id="RHEA:50416"/>
        <dbReference type="Rhea" id="RHEA-COMP:9613"/>
        <dbReference type="Rhea" id="RHEA-COMP:9622"/>
        <dbReference type="Rhea" id="RHEA-COMP:12672"/>
        <dbReference type="Rhea" id="RHEA-COMP:12673"/>
        <dbReference type="ChEBI" id="CHEBI:15378"/>
        <dbReference type="ChEBI" id="CHEBI:64719"/>
        <dbReference type="ChEBI" id="CHEBI:78442"/>
        <dbReference type="ChEBI" id="CHEBI:78494"/>
        <dbReference type="ChEBI" id="CHEBI:133044"/>
        <dbReference type="EC" id="2.3.2.6"/>
    </reaction>
</comment>
<dbReference type="Proteomes" id="UP000059074">
    <property type="component" value="Unassembled WGS sequence"/>
</dbReference>
<dbReference type="RefSeq" id="WP_157066655.1">
    <property type="nucleotide sequence ID" value="NZ_LMTR01000045.1"/>
</dbReference>
<dbReference type="PANTHER" id="PTHR30098">
    <property type="entry name" value="LEUCYL/PHENYLALANYL-TRNA--PROTEIN TRANSFERASE"/>
    <property type="match status" value="1"/>
</dbReference>
<dbReference type="InterPro" id="IPR042203">
    <property type="entry name" value="Leu/Phe-tRNA_Trfase_C"/>
</dbReference>
<evidence type="ECO:0000256" key="3">
    <source>
        <dbReference type="ARBA" id="ARBA00023315"/>
    </source>
</evidence>
<dbReference type="EC" id="2.3.2.6" evidence="4"/>
<dbReference type="OrthoDB" id="9790282at2"/>
<dbReference type="NCBIfam" id="TIGR00667">
    <property type="entry name" value="aat"/>
    <property type="match status" value="1"/>
</dbReference>
<keyword evidence="6" id="KW-1185">Reference proteome</keyword>
<dbReference type="PATRIC" id="fig|121290.4.peg.2597"/>
<dbReference type="Pfam" id="PF03588">
    <property type="entry name" value="Leu_Phe_trans"/>
    <property type="match status" value="1"/>
</dbReference>
<comment type="catalytic activity">
    <reaction evidence="4">
        <text>N-terminal L-lysyl-[protein] + L-leucyl-tRNA(Leu) = N-terminal L-leucyl-L-lysyl-[protein] + tRNA(Leu) + H(+)</text>
        <dbReference type="Rhea" id="RHEA:12340"/>
        <dbReference type="Rhea" id="RHEA-COMP:9613"/>
        <dbReference type="Rhea" id="RHEA-COMP:9622"/>
        <dbReference type="Rhea" id="RHEA-COMP:12670"/>
        <dbReference type="Rhea" id="RHEA-COMP:12671"/>
        <dbReference type="ChEBI" id="CHEBI:15378"/>
        <dbReference type="ChEBI" id="CHEBI:65249"/>
        <dbReference type="ChEBI" id="CHEBI:78442"/>
        <dbReference type="ChEBI" id="CHEBI:78494"/>
        <dbReference type="ChEBI" id="CHEBI:133043"/>
        <dbReference type="EC" id="2.3.2.6"/>
    </reaction>
</comment>
<keyword evidence="3 4" id="KW-0012">Acyltransferase</keyword>
<organism evidence="5 6">
    <name type="scientific">Hyphomicrobium sulfonivorans</name>
    <dbReference type="NCBI Taxonomy" id="121290"/>
    <lineage>
        <taxon>Bacteria</taxon>
        <taxon>Pseudomonadati</taxon>
        <taxon>Pseudomonadota</taxon>
        <taxon>Alphaproteobacteria</taxon>
        <taxon>Hyphomicrobiales</taxon>
        <taxon>Hyphomicrobiaceae</taxon>
        <taxon>Hyphomicrobium</taxon>
    </lineage>
</organism>
<evidence type="ECO:0000256" key="1">
    <source>
        <dbReference type="ARBA" id="ARBA00022490"/>
    </source>
</evidence>
<dbReference type="GO" id="GO:0030163">
    <property type="term" value="P:protein catabolic process"/>
    <property type="evidence" value="ECO:0007669"/>
    <property type="project" value="UniProtKB-UniRule"/>
</dbReference>
<name>A0A109BIJ2_HYPSL</name>